<keyword evidence="1" id="KW-1133">Transmembrane helix</keyword>
<gene>
    <name evidence="2" type="ORF">AP3564_13530</name>
    <name evidence="3" type="ORF">AZI98_17510</name>
</gene>
<dbReference type="RefSeq" id="WP_063389541.1">
    <property type="nucleotide sequence ID" value="NZ_CP017703.1"/>
</dbReference>
<dbReference type="EMBL" id="LWBR01000075">
    <property type="protein sequence ID" value="KZN94792.1"/>
    <property type="molecule type" value="Genomic_DNA"/>
</dbReference>
<dbReference type="KEGG" id="apak:AP3564_13530"/>
<keyword evidence="1" id="KW-0812">Transmembrane</keyword>
<evidence type="ECO:0000313" key="4">
    <source>
        <dbReference type="Proteomes" id="UP000076476"/>
    </source>
</evidence>
<evidence type="ECO:0000313" key="5">
    <source>
        <dbReference type="Proteomes" id="UP000214606"/>
    </source>
</evidence>
<reference evidence="2 5" key="2">
    <citation type="submission" date="2016-10" db="EMBL/GenBank/DDBJ databases">
        <title>The whole genome sequencing and assembly of Aeribacillus pallidus KCTC3564 strain.</title>
        <authorList>
            <person name="Lee Y.-J."/>
            <person name="Park M.-K."/>
            <person name="Yi H."/>
            <person name="Bahn Y.-S."/>
            <person name="Kim J.F."/>
            <person name="Lee D.-W."/>
        </authorList>
    </citation>
    <scope>NUCLEOTIDE SEQUENCE [LARGE SCALE GENOMIC DNA]</scope>
    <source>
        <strain evidence="2 5">KCTC3564</strain>
    </source>
</reference>
<feature type="transmembrane region" description="Helical" evidence="1">
    <location>
        <begin position="56"/>
        <end position="76"/>
    </location>
</feature>
<accession>A0A161XZP6</accession>
<dbReference type="Proteomes" id="UP000076476">
    <property type="component" value="Unassembled WGS sequence"/>
</dbReference>
<name>A0A161XZP6_9BACI</name>
<reference evidence="3 4" key="1">
    <citation type="submission" date="2016-04" db="EMBL/GenBank/DDBJ databases">
        <title>Draft genome sequence of Aeribacillus pallidus 8m3 from petroleum reservoir.</title>
        <authorList>
            <person name="Poltaraus A.B."/>
            <person name="Nazina T.N."/>
            <person name="Tourova T.P."/>
            <person name="Malakho S.M."/>
            <person name="Korshunova A.V."/>
            <person name="Sokolova D.S."/>
        </authorList>
    </citation>
    <scope>NUCLEOTIDE SEQUENCE [LARGE SCALE GENOMIC DNA]</scope>
    <source>
        <strain evidence="3 4">8m3</strain>
    </source>
</reference>
<protein>
    <submittedName>
        <fullName evidence="3">Uncharacterized protein</fullName>
    </submittedName>
</protein>
<organism evidence="3 4">
    <name type="scientific">Aeribacillus pallidus</name>
    <dbReference type="NCBI Taxonomy" id="33936"/>
    <lineage>
        <taxon>Bacteria</taxon>
        <taxon>Bacillati</taxon>
        <taxon>Bacillota</taxon>
        <taxon>Bacilli</taxon>
        <taxon>Bacillales</taxon>
        <taxon>Bacillaceae</taxon>
        <taxon>Aeribacillus</taxon>
    </lineage>
</organism>
<keyword evidence="1" id="KW-0472">Membrane</keyword>
<dbReference type="STRING" id="33936.AZI98_17510"/>
<feature type="transmembrane region" description="Helical" evidence="1">
    <location>
        <begin position="88"/>
        <end position="110"/>
    </location>
</feature>
<evidence type="ECO:0000256" key="1">
    <source>
        <dbReference type="SAM" id="Phobius"/>
    </source>
</evidence>
<evidence type="ECO:0000313" key="3">
    <source>
        <dbReference type="EMBL" id="KZN94792.1"/>
    </source>
</evidence>
<keyword evidence="4" id="KW-1185">Reference proteome</keyword>
<feature type="transmembrane region" description="Helical" evidence="1">
    <location>
        <begin position="6"/>
        <end position="27"/>
    </location>
</feature>
<proteinExistence type="predicted"/>
<sequence length="125" mass="14658">MPVTGWVISSIVGGIIGTIFGVSIASLNKKVVRDRWGNIDFKKTDLYFYWTRWDTITVISAIYSFCCLTGLFIFLIRGDNINSPVIQFFLHQSFMFTLMTFLWFIGRILYVFKGIKERWSDEFNR</sequence>
<dbReference type="OrthoDB" id="2735144at2"/>
<dbReference type="AlphaFoldDB" id="A0A161XZP6"/>
<dbReference type="EMBL" id="CP017703">
    <property type="protein sequence ID" value="ASS91107.1"/>
    <property type="molecule type" value="Genomic_DNA"/>
</dbReference>
<dbReference type="Proteomes" id="UP000214606">
    <property type="component" value="Chromosome"/>
</dbReference>
<evidence type="ECO:0000313" key="2">
    <source>
        <dbReference type="EMBL" id="ASS91107.1"/>
    </source>
</evidence>